<dbReference type="InterPro" id="IPR024688">
    <property type="entry name" value="Mac_dom"/>
</dbReference>
<protein>
    <recommendedName>
        <fullName evidence="7">Acetyltransferase</fullName>
        <ecNumber evidence="7">2.3.1.-</ecNumber>
    </recommendedName>
</protein>
<dbReference type="GO" id="GO:0008870">
    <property type="term" value="F:galactoside O-acetyltransferase activity"/>
    <property type="evidence" value="ECO:0007669"/>
    <property type="project" value="TreeGrafter"/>
</dbReference>
<keyword evidence="4" id="KW-0677">Repeat</keyword>
<proteinExistence type="inferred from homology"/>
<name>A0A158JS64_9BURK</name>
<sequence length="196" mass="21045">MNLEELRTLMLSGKVYNDLDPELIAARARTVALTDDYNRLPTDDAAGRMKILRSLLASVGESAFFEPTLRCEFGFHVKVGERFYANFDCVLLDGGGIEIGDDVLFGPRVSVFTTNHSLDPTERRNGACIAKPVKIGSAVWLGGGVHVTPGVEIGDGVVVGAGSVVTRNLPSNTLAAGVPCRVIREITLRDKLGFQA</sequence>
<evidence type="ECO:0000313" key="9">
    <source>
        <dbReference type="EMBL" id="SAL71712.1"/>
    </source>
</evidence>
<dbReference type="AlphaFoldDB" id="A0A158JS64"/>
<evidence type="ECO:0000313" key="10">
    <source>
        <dbReference type="Proteomes" id="UP000055019"/>
    </source>
</evidence>
<dbReference type="FunFam" id="2.160.10.10:FF:000025">
    <property type="entry name" value="Hexapeptide-repeat containing-acetyltransferase"/>
    <property type="match status" value="1"/>
</dbReference>
<dbReference type="InterPro" id="IPR039369">
    <property type="entry name" value="LacA-like"/>
</dbReference>
<evidence type="ECO:0000256" key="7">
    <source>
        <dbReference type="RuleBase" id="RU367021"/>
    </source>
</evidence>
<evidence type="ECO:0000256" key="5">
    <source>
        <dbReference type="ARBA" id="ARBA00023315"/>
    </source>
</evidence>
<evidence type="ECO:0000256" key="4">
    <source>
        <dbReference type="ARBA" id="ARBA00022737"/>
    </source>
</evidence>
<dbReference type="Proteomes" id="UP000055019">
    <property type="component" value="Unassembled WGS sequence"/>
</dbReference>
<dbReference type="PANTHER" id="PTHR43017:SF1">
    <property type="entry name" value="ACETYLTRANSFERASE YJL218W-RELATED"/>
    <property type="match status" value="1"/>
</dbReference>
<comment type="function">
    <text evidence="6">Acetyltransferase implicated in the O-acetylation of Nod factors.</text>
</comment>
<keyword evidence="3 7" id="KW-0808">Transferase</keyword>
<dbReference type="CDD" id="cd03357">
    <property type="entry name" value="LbH_MAT_GAT"/>
    <property type="match status" value="1"/>
</dbReference>
<dbReference type="SMART" id="SM01266">
    <property type="entry name" value="Mac"/>
    <property type="match status" value="1"/>
</dbReference>
<dbReference type="PROSITE" id="PS00101">
    <property type="entry name" value="HEXAPEP_TRANSFERASES"/>
    <property type="match status" value="1"/>
</dbReference>
<dbReference type="EC" id="2.3.1.-" evidence="7"/>
<evidence type="ECO:0000259" key="8">
    <source>
        <dbReference type="SMART" id="SM01266"/>
    </source>
</evidence>
<dbReference type="InterPro" id="IPR001451">
    <property type="entry name" value="Hexapep"/>
</dbReference>
<dbReference type="EMBL" id="FCOM02000019">
    <property type="protein sequence ID" value="SAL71712.1"/>
    <property type="molecule type" value="Genomic_DNA"/>
</dbReference>
<dbReference type="InterPro" id="IPR018357">
    <property type="entry name" value="Hexapep_transf_CS"/>
</dbReference>
<dbReference type="RefSeq" id="WP_235024645.1">
    <property type="nucleotide sequence ID" value="NZ_FCOM02000019.1"/>
</dbReference>
<evidence type="ECO:0000256" key="6">
    <source>
        <dbReference type="ARBA" id="ARBA00055587"/>
    </source>
</evidence>
<dbReference type="SUPFAM" id="SSF51161">
    <property type="entry name" value="Trimeric LpxA-like enzymes"/>
    <property type="match status" value="1"/>
</dbReference>
<dbReference type="PANTHER" id="PTHR43017">
    <property type="entry name" value="GALACTOSIDE O-ACETYLTRANSFERASE"/>
    <property type="match status" value="1"/>
</dbReference>
<reference evidence="9" key="1">
    <citation type="submission" date="2016-01" db="EMBL/GenBank/DDBJ databases">
        <authorList>
            <person name="Peeters C."/>
        </authorList>
    </citation>
    <scope>NUCLEOTIDE SEQUENCE [LARGE SCALE GENOMIC DNA]</scope>
    <source>
        <strain evidence="9">LMG 29317</strain>
    </source>
</reference>
<comment type="caution">
    <text evidence="9">The sequence shown here is derived from an EMBL/GenBank/DDBJ whole genome shotgun (WGS) entry which is preliminary data.</text>
</comment>
<keyword evidence="2" id="KW-0536">Nodulation</keyword>
<evidence type="ECO:0000256" key="3">
    <source>
        <dbReference type="ARBA" id="ARBA00022679"/>
    </source>
</evidence>
<dbReference type="InterPro" id="IPR011004">
    <property type="entry name" value="Trimer_LpxA-like_sf"/>
</dbReference>
<keyword evidence="10" id="KW-1185">Reference proteome</keyword>
<dbReference type="Gene3D" id="2.160.10.10">
    <property type="entry name" value="Hexapeptide repeat proteins"/>
    <property type="match status" value="1"/>
</dbReference>
<evidence type="ECO:0000256" key="2">
    <source>
        <dbReference type="ARBA" id="ARBA00022458"/>
    </source>
</evidence>
<feature type="domain" description="Maltose/galactoside acetyltransferase" evidence="8">
    <location>
        <begin position="7"/>
        <end position="61"/>
    </location>
</feature>
<evidence type="ECO:0000256" key="1">
    <source>
        <dbReference type="ARBA" id="ARBA00007274"/>
    </source>
</evidence>
<dbReference type="Pfam" id="PF00132">
    <property type="entry name" value="Hexapep"/>
    <property type="match status" value="1"/>
</dbReference>
<keyword evidence="5 7" id="KW-0012">Acyltransferase</keyword>
<organism evidence="9 10">
    <name type="scientific">Caballeronia arvi</name>
    <dbReference type="NCBI Taxonomy" id="1777135"/>
    <lineage>
        <taxon>Bacteria</taxon>
        <taxon>Pseudomonadati</taxon>
        <taxon>Pseudomonadota</taxon>
        <taxon>Betaproteobacteria</taxon>
        <taxon>Burkholderiales</taxon>
        <taxon>Burkholderiaceae</taxon>
        <taxon>Caballeronia</taxon>
    </lineage>
</organism>
<comment type="similarity">
    <text evidence="1 7">Belongs to the transferase hexapeptide repeat family.</text>
</comment>
<accession>A0A158JS64</accession>
<dbReference type="Pfam" id="PF12464">
    <property type="entry name" value="Mac"/>
    <property type="match status" value="1"/>
</dbReference>
<gene>
    <name evidence="9" type="ORF">AWB74_04245</name>
</gene>